<organism evidence="1 2">
    <name type="scientific">Coprinopsis marcescibilis</name>
    <name type="common">Agaric fungus</name>
    <name type="synonym">Psathyrella marcescibilis</name>
    <dbReference type="NCBI Taxonomy" id="230819"/>
    <lineage>
        <taxon>Eukaryota</taxon>
        <taxon>Fungi</taxon>
        <taxon>Dikarya</taxon>
        <taxon>Basidiomycota</taxon>
        <taxon>Agaricomycotina</taxon>
        <taxon>Agaricomycetes</taxon>
        <taxon>Agaricomycetidae</taxon>
        <taxon>Agaricales</taxon>
        <taxon>Agaricineae</taxon>
        <taxon>Psathyrellaceae</taxon>
        <taxon>Coprinopsis</taxon>
    </lineage>
</organism>
<evidence type="ECO:0000313" key="2">
    <source>
        <dbReference type="Proteomes" id="UP000307440"/>
    </source>
</evidence>
<evidence type="ECO:0008006" key="3">
    <source>
        <dbReference type="Google" id="ProtNLM"/>
    </source>
</evidence>
<protein>
    <recommendedName>
        <fullName evidence="3">HTH CENPB-type domain-containing protein</fullName>
    </recommendedName>
</protein>
<sequence length="156" mass="18062">LSRETKEKLYARAVTLYEQEQEMPTPNKKKGLRTICKIVTQEYRAEVKKPNLDIALNHNTLRNLVNGSTTIQDFNATTKHWLTKEEEQEVINTVILFALWGQPFSYARLKEQVDAILRARLGKKFPPGGIGDCWAHRFVGRNSETLRLYRSRSLDT</sequence>
<reference evidence="1 2" key="1">
    <citation type="journal article" date="2019" name="Nat. Ecol. Evol.">
        <title>Megaphylogeny resolves global patterns of mushroom evolution.</title>
        <authorList>
            <person name="Varga T."/>
            <person name="Krizsan K."/>
            <person name="Foldi C."/>
            <person name="Dima B."/>
            <person name="Sanchez-Garcia M."/>
            <person name="Sanchez-Ramirez S."/>
            <person name="Szollosi G.J."/>
            <person name="Szarkandi J.G."/>
            <person name="Papp V."/>
            <person name="Albert L."/>
            <person name="Andreopoulos W."/>
            <person name="Angelini C."/>
            <person name="Antonin V."/>
            <person name="Barry K.W."/>
            <person name="Bougher N.L."/>
            <person name="Buchanan P."/>
            <person name="Buyck B."/>
            <person name="Bense V."/>
            <person name="Catcheside P."/>
            <person name="Chovatia M."/>
            <person name="Cooper J."/>
            <person name="Damon W."/>
            <person name="Desjardin D."/>
            <person name="Finy P."/>
            <person name="Geml J."/>
            <person name="Haridas S."/>
            <person name="Hughes K."/>
            <person name="Justo A."/>
            <person name="Karasinski D."/>
            <person name="Kautmanova I."/>
            <person name="Kiss B."/>
            <person name="Kocsube S."/>
            <person name="Kotiranta H."/>
            <person name="LaButti K.M."/>
            <person name="Lechner B.E."/>
            <person name="Liimatainen K."/>
            <person name="Lipzen A."/>
            <person name="Lukacs Z."/>
            <person name="Mihaltcheva S."/>
            <person name="Morgado L.N."/>
            <person name="Niskanen T."/>
            <person name="Noordeloos M.E."/>
            <person name="Ohm R.A."/>
            <person name="Ortiz-Santana B."/>
            <person name="Ovrebo C."/>
            <person name="Racz N."/>
            <person name="Riley R."/>
            <person name="Savchenko A."/>
            <person name="Shiryaev A."/>
            <person name="Soop K."/>
            <person name="Spirin V."/>
            <person name="Szebenyi C."/>
            <person name="Tomsovsky M."/>
            <person name="Tulloss R.E."/>
            <person name="Uehling J."/>
            <person name="Grigoriev I.V."/>
            <person name="Vagvolgyi C."/>
            <person name="Papp T."/>
            <person name="Martin F.M."/>
            <person name="Miettinen O."/>
            <person name="Hibbett D.S."/>
            <person name="Nagy L.G."/>
        </authorList>
    </citation>
    <scope>NUCLEOTIDE SEQUENCE [LARGE SCALE GENOMIC DNA]</scope>
    <source>
        <strain evidence="1 2">CBS 121175</strain>
    </source>
</reference>
<gene>
    <name evidence="1" type="ORF">FA15DRAFT_550350</name>
</gene>
<dbReference type="AlphaFoldDB" id="A0A5C3KYQ6"/>
<dbReference type="OrthoDB" id="2668963at2759"/>
<proteinExistence type="predicted"/>
<keyword evidence="2" id="KW-1185">Reference proteome</keyword>
<feature type="non-terminal residue" evidence="1">
    <location>
        <position position="1"/>
    </location>
</feature>
<name>A0A5C3KYQ6_COPMA</name>
<evidence type="ECO:0000313" key="1">
    <source>
        <dbReference type="EMBL" id="TFK25791.1"/>
    </source>
</evidence>
<feature type="non-terminal residue" evidence="1">
    <location>
        <position position="156"/>
    </location>
</feature>
<accession>A0A5C3KYQ6</accession>
<dbReference type="EMBL" id="ML210182">
    <property type="protein sequence ID" value="TFK25791.1"/>
    <property type="molecule type" value="Genomic_DNA"/>
</dbReference>
<dbReference type="STRING" id="230819.A0A5C3KYQ6"/>
<dbReference type="Proteomes" id="UP000307440">
    <property type="component" value="Unassembled WGS sequence"/>
</dbReference>